<dbReference type="AlphaFoldDB" id="A0A1R2CDF8"/>
<evidence type="ECO:0000256" key="1">
    <source>
        <dbReference type="SAM" id="SignalP"/>
    </source>
</evidence>
<dbReference type="Gene3D" id="2.60.120.260">
    <property type="entry name" value="Galactose-binding domain-like"/>
    <property type="match status" value="1"/>
</dbReference>
<dbReference type="Proteomes" id="UP000187209">
    <property type="component" value="Unassembled WGS sequence"/>
</dbReference>
<evidence type="ECO:0000313" key="3">
    <source>
        <dbReference type="Proteomes" id="UP000187209"/>
    </source>
</evidence>
<proteinExistence type="predicted"/>
<keyword evidence="1" id="KW-0732">Signal</keyword>
<feature type="chain" id="PRO_5012322581" description="Fucolectin tachylectin-4 pentraxin-1 domain-containing protein" evidence="1">
    <location>
        <begin position="19"/>
        <end position="164"/>
    </location>
</feature>
<organism evidence="2 3">
    <name type="scientific">Stentor coeruleus</name>
    <dbReference type="NCBI Taxonomy" id="5963"/>
    <lineage>
        <taxon>Eukaryota</taxon>
        <taxon>Sar</taxon>
        <taxon>Alveolata</taxon>
        <taxon>Ciliophora</taxon>
        <taxon>Postciliodesmatophora</taxon>
        <taxon>Heterotrichea</taxon>
        <taxon>Heterotrichida</taxon>
        <taxon>Stentoridae</taxon>
        <taxon>Stentor</taxon>
    </lineage>
</organism>
<sequence length="164" mass="17832">MFLVTLIFSFFTLQIVSGVLLEFFIASDTSCWIVGPTSTGSCAVIHSGNPAWATNIPLAKWIWDIDKNTQAGIATITKFFYVAGIPQSGSLNIAADNYFITYLNDVDANCKDSTYGETFKIAEGINCDVNSYIKTGLNKLEIEVNNISTGDGAVMFKLAVLSNF</sequence>
<comment type="caution">
    <text evidence="2">The sequence shown here is derived from an EMBL/GenBank/DDBJ whole genome shotgun (WGS) entry which is preliminary data.</text>
</comment>
<accession>A0A1R2CDF8</accession>
<feature type="signal peptide" evidence="1">
    <location>
        <begin position="1"/>
        <end position="18"/>
    </location>
</feature>
<name>A0A1R2CDF8_9CILI</name>
<reference evidence="2 3" key="1">
    <citation type="submission" date="2016-11" db="EMBL/GenBank/DDBJ databases">
        <title>The macronuclear genome of Stentor coeruleus: a giant cell with tiny introns.</title>
        <authorList>
            <person name="Slabodnick M."/>
            <person name="Ruby J.G."/>
            <person name="Reiff S.B."/>
            <person name="Swart E.C."/>
            <person name="Gosai S."/>
            <person name="Prabakaran S."/>
            <person name="Witkowska E."/>
            <person name="Larue G.E."/>
            <person name="Fisher S."/>
            <person name="Freeman R.M."/>
            <person name="Gunawardena J."/>
            <person name="Chu W."/>
            <person name="Stover N.A."/>
            <person name="Gregory B.D."/>
            <person name="Nowacki M."/>
            <person name="Derisi J."/>
            <person name="Roy S.W."/>
            <person name="Marshall W.F."/>
            <person name="Sood P."/>
        </authorList>
    </citation>
    <scope>NUCLEOTIDE SEQUENCE [LARGE SCALE GENOMIC DNA]</scope>
    <source>
        <strain evidence="2">WM001</strain>
    </source>
</reference>
<keyword evidence="3" id="KW-1185">Reference proteome</keyword>
<protein>
    <recommendedName>
        <fullName evidence="4">Fucolectin tachylectin-4 pentraxin-1 domain-containing protein</fullName>
    </recommendedName>
</protein>
<evidence type="ECO:0000313" key="2">
    <source>
        <dbReference type="EMBL" id="OMJ87033.1"/>
    </source>
</evidence>
<dbReference type="EMBL" id="MPUH01000187">
    <property type="protein sequence ID" value="OMJ87033.1"/>
    <property type="molecule type" value="Genomic_DNA"/>
</dbReference>
<evidence type="ECO:0008006" key="4">
    <source>
        <dbReference type="Google" id="ProtNLM"/>
    </source>
</evidence>
<gene>
    <name evidence="2" type="ORF">SteCoe_11272</name>
</gene>